<accession>A0A2A8D0L6</accession>
<sequence length="448" mass="48838">MPNLWEKSTTDAATATTAPDDWVMRFTVGDDYLWDRVLLPYDVTATRGHIWGLKKIGVLSEKEYADVEDALDDVMAAFESGTITVTPSDEDSHTVIENELTERLGSVGEKIHAGRSRNDQVLAALRLYLQDAIQHIGRQVGGLVDALCGLAERHPDTLMPGYTHLQRAMPSTVALWALGYAETLVSDLDGLRHVREQVNVSPLGSAAGYGVPHLDLPREEVAERLGFRAVQTHVTSVQLSRGKHEMAVVHALVQMIGTVNRLASDLILYATSEFGFVDLPDAHCTGSSIMPQKKNPDVLELSRGAYAGLVGELQSLAVQPANLPGGYHRDLQRTKGALMRSLQQSRDVLDAVTAVVEGVTFQRERTEAACTPDLMATHRALEQVAEGVSFRTAYREAAVDLNGAASLDPADVLATYATPGSLGRERPQVVRVMLDQQEWLERVESGKG</sequence>
<dbReference type="PRINTS" id="PR00149">
    <property type="entry name" value="FUMRATELYASE"/>
</dbReference>
<dbReference type="InterPro" id="IPR024083">
    <property type="entry name" value="Fumarase/histidase_N"/>
</dbReference>
<comment type="pathway">
    <text evidence="2">Amino-acid biosynthesis; L-arginine biosynthesis; L-arginine from L-ornithine and carbamoyl phosphate: step 3/3.</text>
</comment>
<gene>
    <name evidence="7" type="primary">argH</name>
    <name evidence="7" type="ORF">CRI94_05170</name>
</gene>
<dbReference type="EC" id="4.3.2.1" evidence="3 5"/>
<dbReference type="Gene3D" id="1.10.275.10">
    <property type="entry name" value="Fumarase/aspartase (N-terminal domain)"/>
    <property type="match status" value="1"/>
</dbReference>
<name>A0A2A8D0L6_9BACT</name>
<dbReference type="Gene3D" id="1.20.200.10">
    <property type="entry name" value="Fumarase/aspartase (Central domain)"/>
    <property type="match status" value="1"/>
</dbReference>
<dbReference type="InterPro" id="IPR022761">
    <property type="entry name" value="Fumarate_lyase_N"/>
</dbReference>
<organism evidence="7 8">
    <name type="scientific">Longibacter salinarum</name>
    <dbReference type="NCBI Taxonomy" id="1850348"/>
    <lineage>
        <taxon>Bacteria</taxon>
        <taxon>Pseudomonadati</taxon>
        <taxon>Rhodothermota</taxon>
        <taxon>Rhodothermia</taxon>
        <taxon>Rhodothermales</taxon>
        <taxon>Salisaetaceae</taxon>
        <taxon>Longibacter</taxon>
    </lineage>
</organism>
<comment type="caution">
    <text evidence="7">The sequence shown here is derived from an EMBL/GenBank/DDBJ whole genome shotgun (WGS) entry which is preliminary data.</text>
</comment>
<dbReference type="NCBIfam" id="TIGR00838">
    <property type="entry name" value="argH"/>
    <property type="match status" value="1"/>
</dbReference>
<dbReference type="Proteomes" id="UP000220102">
    <property type="component" value="Unassembled WGS sequence"/>
</dbReference>
<dbReference type="GO" id="GO:0004056">
    <property type="term" value="F:argininosuccinate lyase activity"/>
    <property type="evidence" value="ECO:0007669"/>
    <property type="project" value="UniProtKB-UniRule"/>
</dbReference>
<dbReference type="PROSITE" id="PS00163">
    <property type="entry name" value="FUMARATE_LYASES"/>
    <property type="match status" value="1"/>
</dbReference>
<dbReference type="SUPFAM" id="SSF48557">
    <property type="entry name" value="L-aspartase-like"/>
    <property type="match status" value="1"/>
</dbReference>
<evidence type="ECO:0000259" key="6">
    <source>
        <dbReference type="Pfam" id="PF00206"/>
    </source>
</evidence>
<dbReference type="GO" id="GO:0042450">
    <property type="term" value="P:L-arginine biosynthetic process via ornithine"/>
    <property type="evidence" value="ECO:0007669"/>
    <property type="project" value="UniProtKB-UniRule"/>
</dbReference>
<reference evidence="7 8" key="1">
    <citation type="submission" date="2017-10" db="EMBL/GenBank/DDBJ databases">
        <title>Draft genome of Longibacter Salinarum.</title>
        <authorList>
            <person name="Goh K.M."/>
            <person name="Shamsir M.S."/>
            <person name="Lim S.W."/>
        </authorList>
    </citation>
    <scope>NUCLEOTIDE SEQUENCE [LARGE SCALE GENOMIC DNA]</scope>
    <source>
        <strain evidence="7 8">KCTC 52045</strain>
    </source>
</reference>
<dbReference type="UniPathway" id="UPA00068">
    <property type="reaction ID" value="UER00114"/>
</dbReference>
<dbReference type="EMBL" id="PDEQ01000002">
    <property type="protein sequence ID" value="PEN14421.1"/>
    <property type="molecule type" value="Genomic_DNA"/>
</dbReference>
<evidence type="ECO:0000313" key="7">
    <source>
        <dbReference type="EMBL" id="PEN14421.1"/>
    </source>
</evidence>
<dbReference type="Pfam" id="PF00206">
    <property type="entry name" value="Lyase_1"/>
    <property type="match status" value="1"/>
</dbReference>
<dbReference type="CDD" id="cd01359">
    <property type="entry name" value="Argininosuccinate_lyase"/>
    <property type="match status" value="1"/>
</dbReference>
<dbReference type="GO" id="GO:0005829">
    <property type="term" value="C:cytosol"/>
    <property type="evidence" value="ECO:0007669"/>
    <property type="project" value="TreeGrafter"/>
</dbReference>
<dbReference type="PANTHER" id="PTHR43814">
    <property type="entry name" value="ARGININOSUCCINATE LYASE"/>
    <property type="match status" value="1"/>
</dbReference>
<dbReference type="AlphaFoldDB" id="A0A2A8D0L6"/>
<comment type="catalytic activity">
    <reaction evidence="1">
        <text>2-(N(omega)-L-arginino)succinate = fumarate + L-arginine</text>
        <dbReference type="Rhea" id="RHEA:24020"/>
        <dbReference type="ChEBI" id="CHEBI:29806"/>
        <dbReference type="ChEBI" id="CHEBI:32682"/>
        <dbReference type="ChEBI" id="CHEBI:57472"/>
        <dbReference type="EC" id="4.3.2.1"/>
    </reaction>
</comment>
<dbReference type="RefSeq" id="WP_098074601.1">
    <property type="nucleotide sequence ID" value="NZ_PDEQ01000002.1"/>
</dbReference>
<dbReference type="InterPro" id="IPR020557">
    <property type="entry name" value="Fumarate_lyase_CS"/>
</dbReference>
<keyword evidence="4" id="KW-0055">Arginine biosynthesis</keyword>
<dbReference type="InterPro" id="IPR000362">
    <property type="entry name" value="Fumarate_lyase_fam"/>
</dbReference>
<dbReference type="InterPro" id="IPR009049">
    <property type="entry name" value="Argininosuccinate_lyase"/>
</dbReference>
<dbReference type="PRINTS" id="PR00145">
    <property type="entry name" value="ARGSUCLYASE"/>
</dbReference>
<protein>
    <recommendedName>
        <fullName evidence="3 5">Argininosuccinate lyase</fullName>
        <ecNumber evidence="3 5">4.3.2.1</ecNumber>
    </recommendedName>
</protein>
<keyword evidence="8" id="KW-1185">Reference proteome</keyword>
<evidence type="ECO:0000313" key="8">
    <source>
        <dbReference type="Proteomes" id="UP000220102"/>
    </source>
</evidence>
<dbReference type="Gene3D" id="1.10.40.30">
    <property type="entry name" value="Fumarase/aspartase (C-terminal domain)"/>
    <property type="match status" value="1"/>
</dbReference>
<keyword evidence="7" id="KW-0456">Lyase</keyword>
<dbReference type="OrthoDB" id="9769623at2"/>
<dbReference type="InterPro" id="IPR008948">
    <property type="entry name" value="L-Aspartase-like"/>
</dbReference>
<keyword evidence="4" id="KW-0028">Amino-acid biosynthesis</keyword>
<evidence type="ECO:0000256" key="3">
    <source>
        <dbReference type="ARBA" id="ARBA00012338"/>
    </source>
</evidence>
<feature type="domain" description="Fumarate lyase N-terminal" evidence="6">
    <location>
        <begin position="53"/>
        <end position="307"/>
    </location>
</feature>
<dbReference type="PANTHER" id="PTHR43814:SF1">
    <property type="entry name" value="ARGININOSUCCINATE LYASE"/>
    <property type="match status" value="1"/>
</dbReference>
<evidence type="ECO:0000256" key="2">
    <source>
        <dbReference type="ARBA" id="ARBA00004941"/>
    </source>
</evidence>
<evidence type="ECO:0000256" key="5">
    <source>
        <dbReference type="NCBIfam" id="TIGR00838"/>
    </source>
</evidence>
<proteinExistence type="predicted"/>
<evidence type="ECO:0000256" key="1">
    <source>
        <dbReference type="ARBA" id="ARBA00000985"/>
    </source>
</evidence>
<evidence type="ECO:0000256" key="4">
    <source>
        <dbReference type="ARBA" id="ARBA00022571"/>
    </source>
</evidence>